<reference evidence="1" key="1">
    <citation type="submission" date="2024-07" db="EMBL/GenBank/DDBJ databases">
        <title>Complete genome sequences of cellulolytic bacteria, Kitasatospora sp. CMC57 and Streptomyces sp. CMC78, isolated from Japanese agricultural soil.</title>
        <authorList>
            <person name="Hashimoto T."/>
            <person name="Ito M."/>
            <person name="Iwamoto M."/>
            <person name="Fukahori D."/>
            <person name="Shoda T."/>
            <person name="Sakoda M."/>
            <person name="Morohoshi T."/>
            <person name="Mitsuboshi M."/>
            <person name="Nishizawa T."/>
        </authorList>
    </citation>
    <scope>NUCLEOTIDE SEQUENCE</scope>
    <source>
        <strain evidence="1">CMC78</strain>
        <plasmid evidence="1">pCMC78_01</plasmid>
    </source>
</reference>
<geneLocation type="plasmid" evidence="1">
    <name>pCMC78_01</name>
</geneLocation>
<dbReference type="RefSeq" id="WP_319602210.1">
    <property type="nucleotide sequence ID" value="NZ_AP035885.1"/>
</dbReference>
<name>A0AB33KW39_9ACTN</name>
<proteinExistence type="predicted"/>
<dbReference type="EMBL" id="AP035885">
    <property type="protein sequence ID" value="BFP57579.1"/>
    <property type="molecule type" value="Genomic_DNA"/>
</dbReference>
<evidence type="ECO:0000313" key="1">
    <source>
        <dbReference type="EMBL" id="BFP57579.1"/>
    </source>
</evidence>
<accession>A0AB33KW39</accession>
<dbReference type="KEGG" id="stcm:SCMC78_73860"/>
<dbReference type="AlphaFoldDB" id="A0AB33KW39"/>
<gene>
    <name evidence="1" type="ORF">SCMC78_73860</name>
</gene>
<sequence length="54" mass="5754">MNDYSPRTPEELTRIADAVAVMGQAAHDYGPGSPEATGATTALESIYQQKGETR</sequence>
<keyword evidence="1" id="KW-0614">Plasmid</keyword>
<organism evidence="1">
    <name type="scientific">Streptomyces sp. CMC78</name>
    <dbReference type="NCBI Taxonomy" id="3231512"/>
    <lineage>
        <taxon>Bacteria</taxon>
        <taxon>Bacillati</taxon>
        <taxon>Actinomycetota</taxon>
        <taxon>Actinomycetes</taxon>
        <taxon>Kitasatosporales</taxon>
        <taxon>Streptomycetaceae</taxon>
        <taxon>Streptomyces</taxon>
    </lineage>
</organism>
<protein>
    <submittedName>
        <fullName evidence="1">Uncharacterized protein</fullName>
    </submittedName>
</protein>